<protein>
    <recommendedName>
        <fullName evidence="1">Pilus formation protein N-terminal domain-containing protein</fullName>
    </recommendedName>
</protein>
<evidence type="ECO:0000259" key="1">
    <source>
        <dbReference type="Pfam" id="PF13629"/>
    </source>
</evidence>
<proteinExistence type="predicted"/>
<comment type="caution">
    <text evidence="2">The sequence shown here is derived from an EMBL/GenBank/DDBJ whole genome shotgun (WGS) entry which is preliminary data.</text>
</comment>
<dbReference type="EMBL" id="PDVP01000001">
    <property type="protein sequence ID" value="PHP69197.1"/>
    <property type="molecule type" value="Genomic_DNA"/>
</dbReference>
<evidence type="ECO:0000313" key="2">
    <source>
        <dbReference type="EMBL" id="PHP69197.1"/>
    </source>
</evidence>
<keyword evidence="3" id="KW-1185">Reference proteome</keyword>
<organism evidence="2 3">
    <name type="scientific">Zhengella mangrovi</name>
    <dbReference type="NCBI Taxonomy" id="1982044"/>
    <lineage>
        <taxon>Bacteria</taxon>
        <taxon>Pseudomonadati</taxon>
        <taxon>Pseudomonadota</taxon>
        <taxon>Alphaproteobacteria</taxon>
        <taxon>Hyphomicrobiales</taxon>
        <taxon>Notoacmeibacteraceae</taxon>
        <taxon>Zhengella</taxon>
    </lineage>
</organism>
<dbReference type="OrthoDB" id="9815749at2"/>
<dbReference type="AlphaFoldDB" id="A0A2G1QUH2"/>
<name>A0A2G1QUH2_9HYPH</name>
<sequence length="125" mass="13154">MTAGAAVAGDPAGIEVSMNQAKIIKLARAADTVVVGEPKIADVTVKDSSTIVLTGKGFGVTNLVILDKEGAPIVDEQVFVRRSHVKSVRVYRRSQVQTMSCTPYCEAEFRNEAVAASEAAMAASN</sequence>
<reference evidence="2 3" key="1">
    <citation type="submission" date="2017-10" db="EMBL/GenBank/DDBJ databases">
        <title>Sedimentibacterium mangrovi gen. nov., sp. nov., a novel member of family Phyllobacteriacea isolated from mangrove sediment.</title>
        <authorList>
            <person name="Liao H."/>
            <person name="Tian Y."/>
        </authorList>
    </citation>
    <scope>NUCLEOTIDE SEQUENCE [LARGE SCALE GENOMIC DNA]</scope>
    <source>
        <strain evidence="2 3">X9-2-2</strain>
    </source>
</reference>
<dbReference type="Proteomes" id="UP000221168">
    <property type="component" value="Unassembled WGS sequence"/>
</dbReference>
<dbReference type="Pfam" id="PF13629">
    <property type="entry name" value="T2SS-T3SS_pil_N"/>
    <property type="match status" value="1"/>
</dbReference>
<gene>
    <name evidence="2" type="ORF">CSC94_03610</name>
</gene>
<feature type="domain" description="Pilus formation protein N-terminal" evidence="1">
    <location>
        <begin position="13"/>
        <end position="80"/>
    </location>
</feature>
<dbReference type="InterPro" id="IPR032789">
    <property type="entry name" value="T2SS-T3SS_pil_N"/>
</dbReference>
<accession>A0A2G1QUH2</accession>
<evidence type="ECO:0000313" key="3">
    <source>
        <dbReference type="Proteomes" id="UP000221168"/>
    </source>
</evidence>